<dbReference type="InterPro" id="IPR003593">
    <property type="entry name" value="AAA+_ATPase"/>
</dbReference>
<dbReference type="InterPro" id="IPR016032">
    <property type="entry name" value="Sig_transdc_resp-reg_C-effctor"/>
</dbReference>
<sequence length="961" mass="105430">MGAHVEFGILGTTELIHDGRVIPLGPAKQRGMIAVLLYHAGEPVRVSTMIELLWGRPGNVDHRPTLYSLASRLRAALAQAGLDKALVRVSGIGAYRLDVDPGTIDLHRFRRQLTEAREATAQGRPESSAEILLRALPLWRGDPLPELGGARADQLRRSLGDVLLDAHKLLAESQLACGRPHAVLDQLDRLIQIYDLDEGLARCWIRALSTVGRHDEAKRFVIAFRRRFRKEMRTEPDVDIVPTRSASWSTADRIPRHMRPDIADFTGRQALLDELGEMRGNVVVITGMPGVGKTTLATHWAHRRRQMFPDGQLYLDAGAYGLASPVDPQDALERFLRILGVPPDQIPVSLEQRRDRFEDLIGDRRIFLLIDNVLDSAQVRPLIPRSMNCLTVITSRTRLSGLTIRDGVRTVTVAPLSEDESTSLLARIVGSKDASDLDGLTALAELSGGLPLALRIIGERVAERPRSGIAELAGELRHRLLETAGEDDQAAALTTVFDWSYRALGADAARLFRQISHHPGTNFGPDAAAAIAGLPVAHAEALLNVLAKAHMINHDSTRRYRFHGLLHQYAVERSAGDDPAVVRQEQRRMLDWYLLSAAGAVAVTAPEWPPMTDLPSAPDVQPMSFGTDTEAMNWCAAEQDNLCAVSRWAQNHGFDRHGWQIPGVVHEILERYGCRGDILELNRQALVAARRDEHEVGQIGILNNLGATYFAVHDYDRAVAAFIEARHLAAATGNFEAETLCSHNLASTYVSLGEVPRAIEIYERALQACRKMGLSVGESAVLNWLGAANLQLGQYQRAAENYHQALAIRERIGAKRGTGQSHSGLGALYLASGQLRLALWHCETARVIHAHAHDQEAECDTLITLADVQRNLEMHAEAVHSGQRAILLGELVSDSFRQVAALTAMGDALAAAGDPKAAMDQARMARRILDDLSGAHVPPLHKRLLVLERTVQIASPESRAG</sequence>
<dbReference type="SUPFAM" id="SSF52540">
    <property type="entry name" value="P-loop containing nucleoside triphosphate hydrolases"/>
    <property type="match status" value="1"/>
</dbReference>
<protein>
    <submittedName>
        <fullName evidence="8">SARP family transcriptional regulator</fullName>
    </submittedName>
</protein>
<evidence type="ECO:0000256" key="1">
    <source>
        <dbReference type="ARBA" id="ARBA00005820"/>
    </source>
</evidence>
<dbReference type="EMBL" id="BOML01000059">
    <property type="protein sequence ID" value="GIE06189.1"/>
    <property type="molecule type" value="Genomic_DNA"/>
</dbReference>
<dbReference type="SMART" id="SM01043">
    <property type="entry name" value="BTAD"/>
    <property type="match status" value="1"/>
</dbReference>
<keyword evidence="2" id="KW-0805">Transcription regulation</keyword>
<dbReference type="PANTHER" id="PTHR35807">
    <property type="entry name" value="TRANSCRIPTIONAL REGULATOR REDD-RELATED"/>
    <property type="match status" value="1"/>
</dbReference>
<dbReference type="SMART" id="SM00028">
    <property type="entry name" value="TPR"/>
    <property type="match status" value="6"/>
</dbReference>
<dbReference type="SMART" id="SM00382">
    <property type="entry name" value="AAA"/>
    <property type="match status" value="1"/>
</dbReference>
<keyword evidence="9" id="KW-1185">Reference proteome</keyword>
<evidence type="ECO:0000256" key="5">
    <source>
        <dbReference type="PROSITE-ProRule" id="PRU00339"/>
    </source>
</evidence>
<dbReference type="InterPro" id="IPR001867">
    <property type="entry name" value="OmpR/PhoB-type_DNA-bd"/>
</dbReference>
<dbReference type="Proteomes" id="UP000637628">
    <property type="component" value="Unassembled WGS sequence"/>
</dbReference>
<dbReference type="InterPro" id="IPR019734">
    <property type="entry name" value="TPR_rpt"/>
</dbReference>
<dbReference type="SUPFAM" id="SSF48452">
    <property type="entry name" value="TPR-like"/>
    <property type="match status" value="3"/>
</dbReference>
<feature type="DNA-binding region" description="OmpR/PhoB-type" evidence="6">
    <location>
        <begin position="1"/>
        <end position="99"/>
    </location>
</feature>
<dbReference type="InterPro" id="IPR011990">
    <property type="entry name" value="TPR-like_helical_dom_sf"/>
</dbReference>
<dbReference type="PROSITE" id="PS51755">
    <property type="entry name" value="OMPR_PHOB"/>
    <property type="match status" value="1"/>
</dbReference>
<keyword evidence="5" id="KW-0802">TPR repeat</keyword>
<name>A0ABQ3Z8M0_9ACTN</name>
<dbReference type="Gene3D" id="1.10.10.10">
    <property type="entry name" value="Winged helix-like DNA-binding domain superfamily/Winged helix DNA-binding domain"/>
    <property type="match status" value="1"/>
</dbReference>
<evidence type="ECO:0000259" key="7">
    <source>
        <dbReference type="PROSITE" id="PS51755"/>
    </source>
</evidence>
<proteinExistence type="inferred from homology"/>
<dbReference type="InterPro" id="IPR005158">
    <property type="entry name" value="BTAD"/>
</dbReference>
<evidence type="ECO:0000256" key="3">
    <source>
        <dbReference type="ARBA" id="ARBA00023125"/>
    </source>
</evidence>
<comment type="similarity">
    <text evidence="1">Belongs to the AfsR/DnrI/RedD regulatory family.</text>
</comment>
<gene>
    <name evidence="8" type="ORF">Adu01nite_75390</name>
</gene>
<organism evidence="8 9">
    <name type="scientific">Paractinoplanes durhamensis</name>
    <dbReference type="NCBI Taxonomy" id="113563"/>
    <lineage>
        <taxon>Bacteria</taxon>
        <taxon>Bacillati</taxon>
        <taxon>Actinomycetota</taxon>
        <taxon>Actinomycetes</taxon>
        <taxon>Micromonosporales</taxon>
        <taxon>Micromonosporaceae</taxon>
        <taxon>Paractinoplanes</taxon>
    </lineage>
</organism>
<dbReference type="SUPFAM" id="SSF46894">
    <property type="entry name" value="C-terminal effector domain of the bipartite response regulators"/>
    <property type="match status" value="1"/>
</dbReference>
<dbReference type="PRINTS" id="PR00364">
    <property type="entry name" value="DISEASERSIST"/>
</dbReference>
<dbReference type="Pfam" id="PF03704">
    <property type="entry name" value="BTAD"/>
    <property type="match status" value="1"/>
</dbReference>
<feature type="repeat" description="TPR" evidence="5">
    <location>
        <begin position="779"/>
        <end position="812"/>
    </location>
</feature>
<feature type="domain" description="OmpR/PhoB-type" evidence="7">
    <location>
        <begin position="1"/>
        <end position="99"/>
    </location>
</feature>
<evidence type="ECO:0000256" key="4">
    <source>
        <dbReference type="ARBA" id="ARBA00023163"/>
    </source>
</evidence>
<accession>A0ABQ3Z8M0</accession>
<keyword evidence="4" id="KW-0804">Transcription</keyword>
<comment type="caution">
    <text evidence="8">The sequence shown here is derived from an EMBL/GenBank/DDBJ whole genome shotgun (WGS) entry which is preliminary data.</text>
</comment>
<dbReference type="SMART" id="SM00862">
    <property type="entry name" value="Trans_reg_C"/>
    <property type="match status" value="1"/>
</dbReference>
<dbReference type="InterPro" id="IPR002182">
    <property type="entry name" value="NB-ARC"/>
</dbReference>
<reference evidence="8 9" key="1">
    <citation type="submission" date="2021-01" db="EMBL/GenBank/DDBJ databases">
        <title>Whole genome shotgun sequence of Actinoplanes durhamensis NBRC 14914.</title>
        <authorList>
            <person name="Komaki H."/>
            <person name="Tamura T."/>
        </authorList>
    </citation>
    <scope>NUCLEOTIDE SEQUENCE [LARGE SCALE GENOMIC DNA]</scope>
    <source>
        <strain evidence="8 9">NBRC 14914</strain>
    </source>
</reference>
<dbReference type="Gene3D" id="1.25.40.10">
    <property type="entry name" value="Tetratricopeptide repeat domain"/>
    <property type="match status" value="2"/>
</dbReference>
<dbReference type="PROSITE" id="PS50005">
    <property type="entry name" value="TPR"/>
    <property type="match status" value="1"/>
</dbReference>
<dbReference type="InterPro" id="IPR036388">
    <property type="entry name" value="WH-like_DNA-bd_sf"/>
</dbReference>
<dbReference type="PANTHER" id="PTHR35807:SF1">
    <property type="entry name" value="TRANSCRIPTIONAL REGULATOR REDD"/>
    <property type="match status" value="1"/>
</dbReference>
<dbReference type="Pfam" id="PF00931">
    <property type="entry name" value="NB-ARC"/>
    <property type="match status" value="1"/>
</dbReference>
<evidence type="ECO:0000256" key="2">
    <source>
        <dbReference type="ARBA" id="ARBA00023015"/>
    </source>
</evidence>
<evidence type="ECO:0000256" key="6">
    <source>
        <dbReference type="PROSITE-ProRule" id="PRU01091"/>
    </source>
</evidence>
<keyword evidence="3 6" id="KW-0238">DNA-binding</keyword>
<dbReference type="Gene3D" id="3.40.50.300">
    <property type="entry name" value="P-loop containing nucleotide triphosphate hydrolases"/>
    <property type="match status" value="1"/>
</dbReference>
<dbReference type="Pfam" id="PF13424">
    <property type="entry name" value="TPR_12"/>
    <property type="match status" value="2"/>
</dbReference>
<dbReference type="InterPro" id="IPR051677">
    <property type="entry name" value="AfsR-DnrI-RedD_regulator"/>
</dbReference>
<evidence type="ECO:0000313" key="9">
    <source>
        <dbReference type="Proteomes" id="UP000637628"/>
    </source>
</evidence>
<dbReference type="InterPro" id="IPR027417">
    <property type="entry name" value="P-loop_NTPase"/>
</dbReference>
<evidence type="ECO:0000313" key="8">
    <source>
        <dbReference type="EMBL" id="GIE06189.1"/>
    </source>
</evidence>